<comment type="caution">
    <text evidence="2">The sequence shown here is derived from an EMBL/GenBank/DDBJ whole genome shotgun (WGS) entry which is preliminary data.</text>
</comment>
<gene>
    <name evidence="1" type="ORF">PGLA1383_LOCUS46110</name>
    <name evidence="2" type="ORF">PGLA2088_LOCUS46675</name>
</gene>
<evidence type="ECO:0000313" key="3">
    <source>
        <dbReference type="Proteomes" id="UP000626109"/>
    </source>
</evidence>
<proteinExistence type="predicted"/>
<evidence type="ECO:0000313" key="2">
    <source>
        <dbReference type="EMBL" id="CAE8733086.1"/>
    </source>
</evidence>
<dbReference type="EMBL" id="CAJNNW010036282">
    <property type="protein sequence ID" value="CAE8733086.1"/>
    <property type="molecule type" value="Genomic_DNA"/>
</dbReference>
<reference evidence="2" key="1">
    <citation type="submission" date="2021-02" db="EMBL/GenBank/DDBJ databases">
        <authorList>
            <person name="Dougan E. K."/>
            <person name="Rhodes N."/>
            <person name="Thang M."/>
            <person name="Chan C."/>
        </authorList>
    </citation>
    <scope>NUCLEOTIDE SEQUENCE</scope>
</reference>
<organism evidence="2 3">
    <name type="scientific">Polarella glacialis</name>
    <name type="common">Dinoflagellate</name>
    <dbReference type="NCBI Taxonomy" id="89957"/>
    <lineage>
        <taxon>Eukaryota</taxon>
        <taxon>Sar</taxon>
        <taxon>Alveolata</taxon>
        <taxon>Dinophyceae</taxon>
        <taxon>Suessiales</taxon>
        <taxon>Suessiaceae</taxon>
        <taxon>Polarella</taxon>
    </lineage>
</organism>
<evidence type="ECO:0000313" key="4">
    <source>
        <dbReference type="Proteomes" id="UP000654075"/>
    </source>
</evidence>
<protein>
    <submittedName>
        <fullName evidence="2">Uncharacterized protein</fullName>
    </submittedName>
</protein>
<name>A0A813LJW8_POLGL</name>
<accession>A0A813LJW8</accession>
<dbReference type="EMBL" id="CAJNNV010029685">
    <property type="protein sequence ID" value="CAE8629683.1"/>
    <property type="molecule type" value="Genomic_DNA"/>
</dbReference>
<keyword evidence="4" id="KW-1185">Reference proteome</keyword>
<sequence>MSEVAQLCQKRSVVAPEIPHFNPERDLIEEDGRFHTVAAGGVLDSACARRGHPADLLRQSSTCCCCPFIQRMVAKVAALGKAEATETLVQHERYEQKHVCLPLLGKPLARGNHLARTVNWHSTGGVC</sequence>
<dbReference type="Proteomes" id="UP000626109">
    <property type="component" value="Unassembled WGS sequence"/>
</dbReference>
<dbReference type="Proteomes" id="UP000654075">
    <property type="component" value="Unassembled WGS sequence"/>
</dbReference>
<evidence type="ECO:0000313" key="1">
    <source>
        <dbReference type="EMBL" id="CAE8629683.1"/>
    </source>
</evidence>
<dbReference type="AlphaFoldDB" id="A0A813LJW8"/>